<comment type="subcellular location">
    <subcellularLocation>
        <location evidence="1">Bacterial flagellum basal body</location>
    </subcellularLocation>
    <subcellularLocation>
        <location evidence="2">Cell membrane</location>
        <topology evidence="2">Peripheral membrane protein</topology>
        <orientation evidence="2">Cytoplasmic side</orientation>
    </subcellularLocation>
</comment>
<keyword evidence="6" id="KW-0145">Chemotaxis</keyword>
<dbReference type="GO" id="GO:0006935">
    <property type="term" value="P:chemotaxis"/>
    <property type="evidence" value="ECO:0007669"/>
    <property type="project" value="UniProtKB-KW"/>
</dbReference>
<dbReference type="InterPro" id="IPR028263">
    <property type="entry name" value="FliG_N"/>
</dbReference>
<dbReference type="InterPro" id="IPR011002">
    <property type="entry name" value="FliG_a-hlx"/>
</dbReference>
<keyword evidence="7" id="KW-0283">Flagellar rotation</keyword>
<evidence type="ECO:0000256" key="6">
    <source>
        <dbReference type="ARBA" id="ARBA00022500"/>
    </source>
</evidence>
<dbReference type="PANTHER" id="PTHR30534">
    <property type="entry name" value="FLAGELLAR MOTOR SWITCH PROTEIN FLIG"/>
    <property type="match status" value="1"/>
</dbReference>
<dbReference type="EMBL" id="FMWL01000003">
    <property type="protein sequence ID" value="SCZ77803.1"/>
    <property type="molecule type" value="Genomic_DNA"/>
</dbReference>
<evidence type="ECO:0000259" key="12">
    <source>
        <dbReference type="Pfam" id="PF14842"/>
    </source>
</evidence>
<dbReference type="FunFam" id="1.10.220.30:FF:000001">
    <property type="entry name" value="Flagellar motor switch protein FliG"/>
    <property type="match status" value="1"/>
</dbReference>
<dbReference type="GO" id="GO:0005886">
    <property type="term" value="C:plasma membrane"/>
    <property type="evidence" value="ECO:0007669"/>
    <property type="project" value="UniProtKB-SubCell"/>
</dbReference>
<keyword evidence="5" id="KW-1003">Cell membrane</keyword>
<evidence type="ECO:0000256" key="4">
    <source>
        <dbReference type="ARBA" id="ARBA00021870"/>
    </source>
</evidence>
<dbReference type="Proteomes" id="UP000199208">
    <property type="component" value="Unassembled WGS sequence"/>
</dbReference>
<evidence type="ECO:0000256" key="9">
    <source>
        <dbReference type="ARBA" id="ARBA00023143"/>
    </source>
</evidence>
<feature type="domain" description="Flagellar motor switch protein FliG middle" evidence="11">
    <location>
        <begin position="120"/>
        <end position="193"/>
    </location>
</feature>
<evidence type="ECO:0000256" key="8">
    <source>
        <dbReference type="ARBA" id="ARBA00023136"/>
    </source>
</evidence>
<evidence type="ECO:0000256" key="7">
    <source>
        <dbReference type="ARBA" id="ARBA00022779"/>
    </source>
</evidence>
<dbReference type="InterPro" id="IPR000090">
    <property type="entry name" value="Flg_Motor_Flig"/>
</dbReference>
<keyword evidence="13" id="KW-0969">Cilium</keyword>
<evidence type="ECO:0000256" key="5">
    <source>
        <dbReference type="ARBA" id="ARBA00022475"/>
    </source>
</evidence>
<feature type="domain" description="Flagellar motor switch protein FliG N-terminal" evidence="12">
    <location>
        <begin position="10"/>
        <end position="111"/>
    </location>
</feature>
<dbReference type="PRINTS" id="PR00954">
    <property type="entry name" value="FLGMOTORFLIG"/>
</dbReference>
<dbReference type="SUPFAM" id="SSF48029">
    <property type="entry name" value="FliG"/>
    <property type="match status" value="2"/>
</dbReference>
<dbReference type="InterPro" id="IPR032779">
    <property type="entry name" value="FliG_M"/>
</dbReference>
<evidence type="ECO:0000256" key="3">
    <source>
        <dbReference type="ARBA" id="ARBA00010299"/>
    </source>
</evidence>
<dbReference type="GO" id="GO:0009425">
    <property type="term" value="C:bacterial-type flagellum basal body"/>
    <property type="evidence" value="ECO:0007669"/>
    <property type="project" value="UniProtKB-SubCell"/>
</dbReference>
<evidence type="ECO:0000313" key="14">
    <source>
        <dbReference type="Proteomes" id="UP000199208"/>
    </source>
</evidence>
<keyword evidence="13" id="KW-0282">Flagellum</keyword>
<comment type="similarity">
    <text evidence="3">Belongs to the FliG family.</text>
</comment>
<dbReference type="NCBIfam" id="TIGR00207">
    <property type="entry name" value="fliG"/>
    <property type="match status" value="1"/>
</dbReference>
<name>A0A1G5RUS4_9FIRM</name>
<evidence type="ECO:0000313" key="13">
    <source>
        <dbReference type="EMBL" id="SCZ77803.1"/>
    </source>
</evidence>
<dbReference type="PANTHER" id="PTHR30534:SF0">
    <property type="entry name" value="FLAGELLAR MOTOR SWITCH PROTEIN FLIG"/>
    <property type="match status" value="1"/>
</dbReference>
<keyword evidence="14" id="KW-1185">Reference proteome</keyword>
<protein>
    <recommendedName>
        <fullName evidence="4">Flagellar motor switch protein FliG</fullName>
    </recommendedName>
</protein>
<evidence type="ECO:0000259" key="11">
    <source>
        <dbReference type="Pfam" id="PF14841"/>
    </source>
</evidence>
<dbReference type="InterPro" id="IPR023087">
    <property type="entry name" value="Flg_Motor_Flig_C"/>
</dbReference>
<organism evidence="13 14">
    <name type="scientific">Acidaminobacter hydrogenoformans DSM 2784</name>
    <dbReference type="NCBI Taxonomy" id="1120920"/>
    <lineage>
        <taxon>Bacteria</taxon>
        <taxon>Bacillati</taxon>
        <taxon>Bacillota</taxon>
        <taxon>Clostridia</taxon>
        <taxon>Peptostreptococcales</taxon>
        <taxon>Acidaminobacteraceae</taxon>
        <taxon>Acidaminobacter</taxon>
    </lineage>
</organism>
<dbReference type="RefSeq" id="WP_242870793.1">
    <property type="nucleotide sequence ID" value="NZ_FMWL01000003.1"/>
</dbReference>
<proteinExistence type="inferred from homology"/>
<keyword evidence="8" id="KW-0472">Membrane</keyword>
<dbReference type="STRING" id="1120920.SAMN03080599_00954"/>
<gene>
    <name evidence="13" type="ORF">SAMN03080599_00954</name>
</gene>
<dbReference type="GO" id="GO:0071973">
    <property type="term" value="P:bacterial-type flagellum-dependent cell motility"/>
    <property type="evidence" value="ECO:0007669"/>
    <property type="project" value="InterPro"/>
</dbReference>
<dbReference type="Pfam" id="PF14841">
    <property type="entry name" value="FliG_M"/>
    <property type="match status" value="1"/>
</dbReference>
<dbReference type="Gene3D" id="1.10.220.30">
    <property type="match status" value="3"/>
</dbReference>
<accession>A0A1G5RUS4</accession>
<dbReference type="Pfam" id="PF01706">
    <property type="entry name" value="FliG_C"/>
    <property type="match status" value="1"/>
</dbReference>
<reference evidence="13 14" key="1">
    <citation type="submission" date="2016-10" db="EMBL/GenBank/DDBJ databases">
        <authorList>
            <person name="de Groot N.N."/>
        </authorList>
    </citation>
    <scope>NUCLEOTIDE SEQUENCE [LARGE SCALE GENOMIC DNA]</scope>
    <source>
        <strain evidence="13 14">DSM 2784</strain>
    </source>
</reference>
<feature type="domain" description="Flagellar motor switch protein FliG C-terminal" evidence="10">
    <location>
        <begin position="223"/>
        <end position="329"/>
    </location>
</feature>
<evidence type="ECO:0000256" key="2">
    <source>
        <dbReference type="ARBA" id="ARBA00004413"/>
    </source>
</evidence>
<evidence type="ECO:0000259" key="10">
    <source>
        <dbReference type="Pfam" id="PF01706"/>
    </source>
</evidence>
<dbReference type="PIRSF" id="PIRSF003161">
    <property type="entry name" value="FliG"/>
    <property type="match status" value="1"/>
</dbReference>
<sequence length="339" mass="37455">MAKVYKDSQNGIKKAAILLMSLGQDVSSSVIRYLPESTIQKISLEIANLDYVEPAVSERVTQEFMELVTSRKYVLDGGLDYARNLLNKALGSQKAKSIIDTLSLLSQTEQPFALARKAEPHQLSLLLMNEHPQTIALVLCYLQPDKSAQVLAEMPEQVRSDVAQRIATIHSTSPSVVQRIEKVLESKLESVIDNSLEAIGGVRSLVEILNAVDRGTEKKILDDLDQENPDLAEQVRSSLFVFEDIVALDRAAIQRVLREISTEDLTLALKGASAKVSAMIFTNISKRAAETLKDDIEFLGPVRLSAVEDAQKRIVGHIRRLEEAGEIILGRSEEDAIIL</sequence>
<keyword evidence="9" id="KW-0975">Bacterial flagellum</keyword>
<dbReference type="GO" id="GO:0003774">
    <property type="term" value="F:cytoskeletal motor activity"/>
    <property type="evidence" value="ECO:0007669"/>
    <property type="project" value="InterPro"/>
</dbReference>
<keyword evidence="13" id="KW-0966">Cell projection</keyword>
<dbReference type="Pfam" id="PF14842">
    <property type="entry name" value="FliG_N"/>
    <property type="match status" value="1"/>
</dbReference>
<evidence type="ECO:0000256" key="1">
    <source>
        <dbReference type="ARBA" id="ARBA00004117"/>
    </source>
</evidence>
<dbReference type="AlphaFoldDB" id="A0A1G5RUS4"/>